<evidence type="ECO:0000313" key="1">
    <source>
        <dbReference type="EMBL" id="PKA59405.1"/>
    </source>
</evidence>
<name>A0A2I0AV28_9ASPA</name>
<keyword evidence="2" id="KW-1185">Reference proteome</keyword>
<protein>
    <submittedName>
        <fullName evidence="1">Uncharacterized protein</fullName>
    </submittedName>
</protein>
<dbReference type="AlphaFoldDB" id="A0A2I0AV28"/>
<gene>
    <name evidence="1" type="ORF">AXF42_Ash019559</name>
</gene>
<proteinExistence type="predicted"/>
<accession>A0A2I0AV28</accession>
<dbReference type="Proteomes" id="UP000236161">
    <property type="component" value="Unassembled WGS sequence"/>
</dbReference>
<reference evidence="1 2" key="1">
    <citation type="journal article" date="2017" name="Nature">
        <title>The Apostasia genome and the evolution of orchids.</title>
        <authorList>
            <person name="Zhang G.Q."/>
            <person name="Liu K.W."/>
            <person name="Li Z."/>
            <person name="Lohaus R."/>
            <person name="Hsiao Y.Y."/>
            <person name="Niu S.C."/>
            <person name="Wang J.Y."/>
            <person name="Lin Y.C."/>
            <person name="Xu Q."/>
            <person name="Chen L.J."/>
            <person name="Yoshida K."/>
            <person name="Fujiwara S."/>
            <person name="Wang Z.W."/>
            <person name="Zhang Y.Q."/>
            <person name="Mitsuda N."/>
            <person name="Wang M."/>
            <person name="Liu G.H."/>
            <person name="Pecoraro L."/>
            <person name="Huang H.X."/>
            <person name="Xiao X.J."/>
            <person name="Lin M."/>
            <person name="Wu X.Y."/>
            <person name="Wu W.L."/>
            <person name="Chen Y.Y."/>
            <person name="Chang S.B."/>
            <person name="Sakamoto S."/>
            <person name="Ohme-Takagi M."/>
            <person name="Yagi M."/>
            <person name="Zeng S.J."/>
            <person name="Shen C.Y."/>
            <person name="Yeh C.M."/>
            <person name="Luo Y.B."/>
            <person name="Tsai W.C."/>
            <person name="Van de Peer Y."/>
            <person name="Liu Z.J."/>
        </authorList>
    </citation>
    <scope>NUCLEOTIDE SEQUENCE [LARGE SCALE GENOMIC DNA]</scope>
    <source>
        <strain evidence="2">cv. Shenzhen</strain>
        <tissue evidence="1">Stem</tissue>
    </source>
</reference>
<dbReference type="EMBL" id="KZ451949">
    <property type="protein sequence ID" value="PKA59405.1"/>
    <property type="molecule type" value="Genomic_DNA"/>
</dbReference>
<evidence type="ECO:0000313" key="2">
    <source>
        <dbReference type="Proteomes" id="UP000236161"/>
    </source>
</evidence>
<organism evidence="1 2">
    <name type="scientific">Apostasia shenzhenica</name>
    <dbReference type="NCBI Taxonomy" id="1088818"/>
    <lineage>
        <taxon>Eukaryota</taxon>
        <taxon>Viridiplantae</taxon>
        <taxon>Streptophyta</taxon>
        <taxon>Embryophyta</taxon>
        <taxon>Tracheophyta</taxon>
        <taxon>Spermatophyta</taxon>
        <taxon>Magnoliopsida</taxon>
        <taxon>Liliopsida</taxon>
        <taxon>Asparagales</taxon>
        <taxon>Orchidaceae</taxon>
        <taxon>Apostasioideae</taxon>
        <taxon>Apostasia</taxon>
    </lineage>
</organism>
<sequence length="69" mass="7712">MTPDVSFTQGRRTIRTHIKKQIKGDSSYLSRVATALTLSFPVLRGWVGVDVINKAVSHLLLVRTLYTVV</sequence>